<name>A0A3P3VKY5_9GAMM</name>
<proteinExistence type="predicted"/>
<sequence>MTRVDHYIEQGAGEPILFVHGSYATPSTWRRIIEGVGPGHHCIAIKLPGHGGAPEPEDFDAPTIETELALIESVVSRLTDRPIHLVGHSYGGVVALALALKGSLPIAEMTLFEPVAVWVLKLLQDQEMVTRVEQFLAAYFEAAARQEPDACGRVIDFWGGGELFARLPASVQAAMVPLLDNNLRHWQICTRLDYDRAALSRCTLPTRLVCGSDSNPVAHAIIDHLARELPCSQRYQITGANHALVTSHPEQCLAILSEPLARSGD</sequence>
<dbReference type="PANTHER" id="PTHR43798">
    <property type="entry name" value="MONOACYLGLYCEROL LIPASE"/>
    <property type="match status" value="1"/>
</dbReference>
<dbReference type="Proteomes" id="UP000280792">
    <property type="component" value="Unassembled WGS sequence"/>
</dbReference>
<keyword evidence="2" id="KW-0378">Hydrolase</keyword>
<gene>
    <name evidence="2" type="ORF">D0544_16340</name>
</gene>
<dbReference type="Gene3D" id="3.40.50.1820">
    <property type="entry name" value="alpha/beta hydrolase"/>
    <property type="match status" value="1"/>
</dbReference>
<evidence type="ECO:0000259" key="1">
    <source>
        <dbReference type="Pfam" id="PF12697"/>
    </source>
</evidence>
<dbReference type="InterPro" id="IPR000073">
    <property type="entry name" value="AB_hydrolase_1"/>
</dbReference>
<reference evidence="2 3" key="1">
    <citation type="submission" date="2018-08" db="EMBL/GenBank/DDBJ databases">
        <authorList>
            <person name="Khan S.A."/>
        </authorList>
    </citation>
    <scope>NUCLEOTIDE SEQUENCE [LARGE SCALE GENOMIC DNA]</scope>
    <source>
        <strain evidence="2 3">GTF-13</strain>
    </source>
</reference>
<accession>A0A3P3VKY5</accession>
<protein>
    <submittedName>
        <fullName evidence="2">Alpha/beta fold hydrolase</fullName>
    </submittedName>
</protein>
<dbReference type="InterPro" id="IPR029058">
    <property type="entry name" value="AB_hydrolase_fold"/>
</dbReference>
<dbReference type="GO" id="GO:0016787">
    <property type="term" value="F:hydrolase activity"/>
    <property type="evidence" value="ECO:0007669"/>
    <property type="project" value="UniProtKB-KW"/>
</dbReference>
<reference evidence="2 3" key="2">
    <citation type="submission" date="2018-12" db="EMBL/GenBank/DDBJ databases">
        <title>Simiduia agarivorans gen. nov., sp. nov., a marine, agarolytic bacterium isolated from shallow coastal water from Keelung, Taiwan.</title>
        <authorList>
            <person name="Shieh W.Y."/>
        </authorList>
    </citation>
    <scope>NUCLEOTIDE SEQUENCE [LARGE SCALE GENOMIC DNA]</scope>
    <source>
        <strain evidence="2 3">GTF-13</strain>
    </source>
</reference>
<dbReference type="Pfam" id="PF12697">
    <property type="entry name" value="Abhydrolase_6"/>
    <property type="match status" value="1"/>
</dbReference>
<evidence type="ECO:0000313" key="2">
    <source>
        <dbReference type="EMBL" id="RRJ83385.1"/>
    </source>
</evidence>
<dbReference type="InterPro" id="IPR050266">
    <property type="entry name" value="AB_hydrolase_sf"/>
</dbReference>
<dbReference type="SUPFAM" id="SSF53474">
    <property type="entry name" value="alpha/beta-Hydrolases"/>
    <property type="match status" value="1"/>
</dbReference>
<feature type="domain" description="AB hydrolase-1" evidence="1">
    <location>
        <begin position="16"/>
        <end position="253"/>
    </location>
</feature>
<comment type="caution">
    <text evidence="2">The sequence shown here is derived from an EMBL/GenBank/DDBJ whole genome shotgun (WGS) entry which is preliminary data.</text>
</comment>
<evidence type="ECO:0000313" key="3">
    <source>
        <dbReference type="Proteomes" id="UP000280792"/>
    </source>
</evidence>
<dbReference type="AlphaFoldDB" id="A0A3P3VKY5"/>
<dbReference type="EMBL" id="QWEZ01000002">
    <property type="protein sequence ID" value="RRJ83385.1"/>
    <property type="molecule type" value="Genomic_DNA"/>
</dbReference>
<organism evidence="2 3">
    <name type="scientific">Aestuariirhabdus litorea</name>
    <dbReference type="NCBI Taxonomy" id="2528527"/>
    <lineage>
        <taxon>Bacteria</taxon>
        <taxon>Pseudomonadati</taxon>
        <taxon>Pseudomonadota</taxon>
        <taxon>Gammaproteobacteria</taxon>
        <taxon>Oceanospirillales</taxon>
        <taxon>Aestuariirhabdaceae</taxon>
        <taxon>Aestuariirhabdus</taxon>
    </lineage>
</organism>
<keyword evidence="3" id="KW-1185">Reference proteome</keyword>
<dbReference type="RefSeq" id="WP_125018030.1">
    <property type="nucleotide sequence ID" value="NZ_QWEZ01000002.1"/>
</dbReference>